<dbReference type="Pfam" id="PF16732">
    <property type="entry name" value="ComP_DUS"/>
    <property type="match status" value="1"/>
</dbReference>
<dbReference type="Gene3D" id="3.30.700.10">
    <property type="entry name" value="Glycoprotein, Type 4 Pilin"/>
    <property type="match status" value="1"/>
</dbReference>
<proteinExistence type="predicted"/>
<dbReference type="Proteomes" id="UP001253545">
    <property type="component" value="Unassembled WGS sequence"/>
</dbReference>
<dbReference type="InterPro" id="IPR031982">
    <property type="entry name" value="PilE-like"/>
</dbReference>
<dbReference type="EMBL" id="JAVRHX010000004">
    <property type="protein sequence ID" value="MDT0595826.1"/>
    <property type="molecule type" value="Genomic_DNA"/>
</dbReference>
<keyword evidence="1" id="KW-0488">Methylation</keyword>
<dbReference type="InterPro" id="IPR012902">
    <property type="entry name" value="N_methyl_site"/>
</dbReference>
<organism evidence="2 3">
    <name type="scientific">Glaciecola petra</name>
    <dbReference type="NCBI Taxonomy" id="3075602"/>
    <lineage>
        <taxon>Bacteria</taxon>
        <taxon>Pseudomonadati</taxon>
        <taxon>Pseudomonadota</taxon>
        <taxon>Gammaproteobacteria</taxon>
        <taxon>Alteromonadales</taxon>
        <taxon>Alteromonadaceae</taxon>
        <taxon>Glaciecola</taxon>
    </lineage>
</organism>
<dbReference type="SUPFAM" id="SSF54523">
    <property type="entry name" value="Pili subunits"/>
    <property type="match status" value="1"/>
</dbReference>
<accession>A0ABU2ZU81</accession>
<dbReference type="PROSITE" id="PS00018">
    <property type="entry name" value="EF_HAND_1"/>
    <property type="match status" value="1"/>
</dbReference>
<evidence type="ECO:0000256" key="1">
    <source>
        <dbReference type="ARBA" id="ARBA00022481"/>
    </source>
</evidence>
<dbReference type="PRINTS" id="PR00813">
    <property type="entry name" value="BCTERIALGSPG"/>
</dbReference>
<dbReference type="InterPro" id="IPR045584">
    <property type="entry name" value="Pilin-like"/>
</dbReference>
<dbReference type="NCBIfam" id="TIGR02532">
    <property type="entry name" value="IV_pilin_GFxxxE"/>
    <property type="match status" value="1"/>
</dbReference>
<dbReference type="PANTHER" id="PTHR30093:SF47">
    <property type="entry name" value="TYPE IV PILUS NON-CORE MINOR PILIN PILE"/>
    <property type="match status" value="1"/>
</dbReference>
<keyword evidence="3" id="KW-1185">Reference proteome</keyword>
<protein>
    <submittedName>
        <fullName evidence="2">Type IV pilin protein</fullName>
    </submittedName>
</protein>
<evidence type="ECO:0000313" key="3">
    <source>
        <dbReference type="Proteomes" id="UP001253545"/>
    </source>
</evidence>
<evidence type="ECO:0000313" key="2">
    <source>
        <dbReference type="EMBL" id="MDT0595826.1"/>
    </source>
</evidence>
<dbReference type="PANTHER" id="PTHR30093">
    <property type="entry name" value="GENERAL SECRETION PATHWAY PROTEIN G"/>
    <property type="match status" value="1"/>
</dbReference>
<name>A0ABU2ZU81_9ALTE</name>
<comment type="caution">
    <text evidence="2">The sequence shown here is derived from an EMBL/GenBank/DDBJ whole genome shotgun (WGS) entry which is preliminary data.</text>
</comment>
<reference evidence="2 3" key="1">
    <citation type="submission" date="2023-09" db="EMBL/GenBank/DDBJ databases">
        <authorList>
            <person name="Rey-Velasco X."/>
        </authorList>
    </citation>
    <scope>NUCLEOTIDE SEQUENCE [LARGE SCALE GENOMIC DNA]</scope>
    <source>
        <strain evidence="2 3">P117</strain>
    </source>
</reference>
<gene>
    <name evidence="2" type="ORF">RM552_13280</name>
</gene>
<sequence length="156" mass="16654">MKMKKTEYGFTLIEMMIVVAVVGLLAAIAYPSYQGMLASGARSTVQADLMSLASALERHNASNYSYKGAAVSSGDTGKPAIFTTYSPASEPEANKNYELTINAVATNGQAYELKATPISGSIVDGDGDLYFFSDGRKGWDKNANGTLETSEFCWSC</sequence>
<dbReference type="InterPro" id="IPR000983">
    <property type="entry name" value="Bac_GSPG_pilin"/>
</dbReference>
<dbReference type="InterPro" id="IPR018247">
    <property type="entry name" value="EF_Hand_1_Ca_BS"/>
</dbReference>
<dbReference type="Pfam" id="PF07963">
    <property type="entry name" value="N_methyl"/>
    <property type="match status" value="1"/>
</dbReference>